<dbReference type="GO" id="GO:0005856">
    <property type="term" value="C:cytoskeleton"/>
    <property type="evidence" value="ECO:0007669"/>
    <property type="project" value="UniProtKB-SubCell"/>
</dbReference>
<keyword evidence="16" id="KW-1185">Reference proteome</keyword>
<keyword evidence="8" id="KW-0206">Cytoskeleton</keyword>
<keyword evidence="6" id="KW-0970">Cilium biogenesis/degradation</keyword>
<evidence type="ECO:0000256" key="6">
    <source>
        <dbReference type="ARBA" id="ARBA00022794"/>
    </source>
</evidence>
<dbReference type="InterPro" id="IPR047501">
    <property type="entry name" value="DD_CATIP"/>
</dbReference>
<evidence type="ECO:0000313" key="16">
    <source>
        <dbReference type="Proteomes" id="UP000007110"/>
    </source>
</evidence>
<keyword evidence="9" id="KW-0539">Nucleus</keyword>
<evidence type="ECO:0000256" key="9">
    <source>
        <dbReference type="ARBA" id="ARBA00023242"/>
    </source>
</evidence>
<dbReference type="PANTHER" id="PTHR15505">
    <property type="entry name" value="RIIA DOMAIN-CONTAINING PROTEIN 1"/>
    <property type="match status" value="1"/>
</dbReference>
<dbReference type="AlphaFoldDB" id="A0A7M7P5L3"/>
<protein>
    <recommendedName>
        <fullName evidence="12">Ciliogenesis-associated TTC17-interacting protein</fullName>
    </recommendedName>
</protein>
<dbReference type="GO" id="GO:0005634">
    <property type="term" value="C:nucleus"/>
    <property type="evidence" value="ECO:0007669"/>
    <property type="project" value="UniProtKB-SubCell"/>
</dbReference>
<evidence type="ECO:0000256" key="11">
    <source>
        <dbReference type="ARBA" id="ARBA00037938"/>
    </source>
</evidence>
<dbReference type="EnsemblMetazoa" id="XM_030990510">
    <property type="protein sequence ID" value="XP_030846370"/>
    <property type="gene ID" value="LOC588685"/>
</dbReference>
<name>A0A7M7P5L3_STRPU</name>
<reference evidence="16" key="1">
    <citation type="submission" date="2015-02" db="EMBL/GenBank/DDBJ databases">
        <title>Genome sequencing for Strongylocentrotus purpuratus.</title>
        <authorList>
            <person name="Murali S."/>
            <person name="Liu Y."/>
            <person name="Vee V."/>
            <person name="English A."/>
            <person name="Wang M."/>
            <person name="Skinner E."/>
            <person name="Han Y."/>
            <person name="Muzny D.M."/>
            <person name="Worley K.C."/>
            <person name="Gibbs R.A."/>
        </authorList>
    </citation>
    <scope>NUCLEOTIDE SEQUENCE</scope>
</reference>
<organism evidence="15 16">
    <name type="scientific">Strongylocentrotus purpuratus</name>
    <name type="common">Purple sea urchin</name>
    <dbReference type="NCBI Taxonomy" id="7668"/>
    <lineage>
        <taxon>Eukaryota</taxon>
        <taxon>Metazoa</taxon>
        <taxon>Echinodermata</taxon>
        <taxon>Eleutherozoa</taxon>
        <taxon>Echinozoa</taxon>
        <taxon>Echinoidea</taxon>
        <taxon>Euechinoidea</taxon>
        <taxon>Echinacea</taxon>
        <taxon>Camarodonta</taxon>
        <taxon>Echinidea</taxon>
        <taxon>Strongylocentrotidae</taxon>
        <taxon>Strongylocentrotus</taxon>
    </lineage>
</organism>
<dbReference type="InParanoid" id="A0A7M7P5L3"/>
<proteinExistence type="inferred from homology"/>
<dbReference type="Proteomes" id="UP000007110">
    <property type="component" value="Unassembled WGS sequence"/>
</dbReference>
<dbReference type="GO" id="GO:0005886">
    <property type="term" value="C:plasma membrane"/>
    <property type="evidence" value="ECO:0007669"/>
    <property type="project" value="UniProtKB-SubCell"/>
</dbReference>
<comment type="subcellular location">
    <subcellularLocation>
        <location evidence="2">Cell membrane</location>
    </subcellularLocation>
    <subcellularLocation>
        <location evidence="3">Cytoplasm</location>
        <location evidence="3">Cytoskeleton</location>
    </subcellularLocation>
    <subcellularLocation>
        <location evidence="1">Nucleus</location>
    </subcellularLocation>
</comment>
<reference evidence="15" key="2">
    <citation type="submission" date="2021-01" db="UniProtKB">
        <authorList>
            <consortium name="EnsemblMetazoa"/>
        </authorList>
    </citation>
    <scope>IDENTIFICATION</scope>
</reference>
<dbReference type="Pfam" id="PF21772">
    <property type="entry name" value="CATIP_N"/>
    <property type="match status" value="1"/>
</dbReference>
<dbReference type="CTD" id="375307"/>
<comment type="similarity">
    <text evidence="11">Belongs to the CATIP family.</text>
</comment>
<dbReference type="KEGG" id="spu:588685"/>
<dbReference type="GeneID" id="588685"/>
<dbReference type="SUPFAM" id="SSF47391">
    <property type="entry name" value="Dimerization-anchoring domain of cAMP-dependent PK regulatory subunit"/>
    <property type="match status" value="1"/>
</dbReference>
<dbReference type="InterPro" id="IPR048777">
    <property type="entry name" value="CATIP_N"/>
</dbReference>
<evidence type="ECO:0000256" key="10">
    <source>
        <dbReference type="ARBA" id="ARBA00037538"/>
    </source>
</evidence>
<dbReference type="RefSeq" id="XP_030846370.1">
    <property type="nucleotide sequence ID" value="XM_030990510.1"/>
</dbReference>
<dbReference type="Gene3D" id="1.20.890.10">
    <property type="entry name" value="cAMP-dependent protein kinase regulatory subunit, dimerization-anchoring domain"/>
    <property type="match status" value="1"/>
</dbReference>
<dbReference type="OrthoDB" id="6334211at2759"/>
<comment type="function">
    <text evidence="10">Plays a role in primary ciliogenesis by modulating actin polymerization.</text>
</comment>
<feature type="region of interest" description="Disordered" evidence="13">
    <location>
        <begin position="363"/>
        <end position="395"/>
    </location>
</feature>
<feature type="domain" description="Ciliogenesis-associated TTC17-interacting protein N-terminal" evidence="14">
    <location>
        <begin position="41"/>
        <end position="266"/>
    </location>
</feature>
<feature type="compositionally biased region" description="Polar residues" evidence="13">
    <location>
        <begin position="371"/>
        <end position="380"/>
    </location>
</feature>
<dbReference type="GO" id="GO:0044782">
    <property type="term" value="P:cilium organization"/>
    <property type="evidence" value="ECO:0000318"/>
    <property type="project" value="GO_Central"/>
</dbReference>
<evidence type="ECO:0000256" key="12">
    <source>
        <dbReference type="ARBA" id="ARBA00039249"/>
    </source>
</evidence>
<evidence type="ECO:0000313" key="15">
    <source>
        <dbReference type="EnsemblMetazoa" id="XP_030846370"/>
    </source>
</evidence>
<keyword evidence="5" id="KW-0963">Cytoplasm</keyword>
<evidence type="ECO:0000256" key="1">
    <source>
        <dbReference type="ARBA" id="ARBA00004123"/>
    </source>
</evidence>
<evidence type="ECO:0000256" key="13">
    <source>
        <dbReference type="SAM" id="MobiDB-lite"/>
    </source>
</evidence>
<dbReference type="OMA" id="SPGCCMI"/>
<keyword evidence="4" id="KW-1003">Cell membrane</keyword>
<sequence>MMDVLGALDGPSGLQLAPEDEASGDAEHAVDLPLAEANKAALDFLNSVTTADLQDVLFTDSLVAISTIGKELGEFTVTIEPARHHGLECLLIHANSHGTIDNIPIGTSLTAYVSKNLQTLDENHHEYVELEDVQLDKKTHIIYKDGQYILNKVVSRGQDMQRTAETFSAERLKGFISEGSNLILQRIMARKGVPDNLVFVSFDGEAKLWTTTYRGLDDRTQRVGEDEVMVKGIERTINSYGSIPDTWQSYFLPDGHLASRVHVGSPVTMHLLRIPEPQPVDDREDKPTFPKKPLNWEEDMQLYSQFLDRKEELKGDHATYMRHHPELKALLADFLQFLLLRKPEDIVTFAADYFSSFSASTKSGSAFATSQEPRFTQRPTSPHKKQGAYSTTSSH</sequence>
<dbReference type="FunCoup" id="A0A7M7P5L3">
    <property type="interactions" value="900"/>
</dbReference>
<keyword evidence="7" id="KW-0472">Membrane</keyword>
<evidence type="ECO:0000256" key="2">
    <source>
        <dbReference type="ARBA" id="ARBA00004236"/>
    </source>
</evidence>
<dbReference type="PANTHER" id="PTHR15505:SF3">
    <property type="entry name" value="CILIOGENESIS-ASSOCIATED TTC17-INTERACTING PROTEIN"/>
    <property type="match status" value="1"/>
</dbReference>
<dbReference type="GO" id="GO:0030041">
    <property type="term" value="P:actin filament polymerization"/>
    <property type="evidence" value="ECO:0000318"/>
    <property type="project" value="GO_Central"/>
</dbReference>
<evidence type="ECO:0000256" key="5">
    <source>
        <dbReference type="ARBA" id="ARBA00022490"/>
    </source>
</evidence>
<accession>A0A7M7P5L3</accession>
<evidence type="ECO:0000256" key="4">
    <source>
        <dbReference type="ARBA" id="ARBA00022475"/>
    </source>
</evidence>
<dbReference type="CDD" id="cd22973">
    <property type="entry name" value="DD_CATIP"/>
    <property type="match status" value="1"/>
</dbReference>
<evidence type="ECO:0000256" key="7">
    <source>
        <dbReference type="ARBA" id="ARBA00023136"/>
    </source>
</evidence>
<evidence type="ECO:0000259" key="14">
    <source>
        <dbReference type="Pfam" id="PF21772"/>
    </source>
</evidence>
<evidence type="ECO:0000256" key="3">
    <source>
        <dbReference type="ARBA" id="ARBA00004245"/>
    </source>
</evidence>
<evidence type="ECO:0000256" key="8">
    <source>
        <dbReference type="ARBA" id="ARBA00023212"/>
    </source>
</evidence>